<protein>
    <submittedName>
        <fullName evidence="1">Uncharacterized protein</fullName>
    </submittedName>
</protein>
<organism evidence="1 2">
    <name type="scientific">Flavobacterium fluviale</name>
    <dbReference type="NCBI Taxonomy" id="2249356"/>
    <lineage>
        <taxon>Bacteria</taxon>
        <taxon>Pseudomonadati</taxon>
        <taxon>Bacteroidota</taxon>
        <taxon>Flavobacteriia</taxon>
        <taxon>Flavobacteriales</taxon>
        <taxon>Flavobacteriaceae</taxon>
        <taxon>Flavobacterium</taxon>
    </lineage>
</organism>
<reference evidence="1 2" key="1">
    <citation type="submission" date="2018-06" db="EMBL/GenBank/DDBJ databases">
        <title>Genome sequencing of Flavobacterium.</title>
        <authorList>
            <person name="Baek M.-G."/>
            <person name="Yi H."/>
        </authorList>
    </citation>
    <scope>NUCLEOTIDE SEQUENCE [LARGE SCALE GENOMIC DNA]</scope>
    <source>
        <strain evidence="1 2">HYN0086</strain>
    </source>
</reference>
<gene>
    <name evidence="1" type="ORF">HYN86_06020</name>
</gene>
<sequence>MNFDAPYQRELSNRGKYLDKLLEDFSSKDMIKKDYLITYMYKPDRFLKLVGFSIHIKSENS</sequence>
<dbReference type="AlphaFoldDB" id="A0A344LQI7"/>
<accession>A0A344LQI7</accession>
<dbReference type="EMBL" id="CP030261">
    <property type="protein sequence ID" value="AXB56179.1"/>
    <property type="molecule type" value="Genomic_DNA"/>
</dbReference>
<evidence type="ECO:0000313" key="2">
    <source>
        <dbReference type="Proteomes" id="UP000251561"/>
    </source>
</evidence>
<dbReference type="KEGG" id="ffl:HYN86_06020"/>
<dbReference type="Proteomes" id="UP000251561">
    <property type="component" value="Chromosome"/>
</dbReference>
<name>A0A344LQI7_9FLAO</name>
<keyword evidence="2" id="KW-1185">Reference proteome</keyword>
<proteinExistence type="predicted"/>
<evidence type="ECO:0000313" key="1">
    <source>
        <dbReference type="EMBL" id="AXB56179.1"/>
    </source>
</evidence>